<dbReference type="InterPro" id="IPR001810">
    <property type="entry name" value="F-box_dom"/>
</dbReference>
<protein>
    <recommendedName>
        <fullName evidence="2">F-box domain-containing protein</fullName>
    </recommendedName>
</protein>
<keyword evidence="4" id="KW-1185">Reference proteome</keyword>
<dbReference type="InterPro" id="IPR032675">
    <property type="entry name" value="LRR_dom_sf"/>
</dbReference>
<dbReference type="SUPFAM" id="SSF81383">
    <property type="entry name" value="F-box domain"/>
    <property type="match status" value="1"/>
</dbReference>
<dbReference type="InParanoid" id="A0A163KND5"/>
<dbReference type="OMA" id="WMLLRWC"/>
<organism evidence="3">
    <name type="scientific">Absidia glauca</name>
    <name type="common">Pin mould</name>
    <dbReference type="NCBI Taxonomy" id="4829"/>
    <lineage>
        <taxon>Eukaryota</taxon>
        <taxon>Fungi</taxon>
        <taxon>Fungi incertae sedis</taxon>
        <taxon>Mucoromycota</taxon>
        <taxon>Mucoromycotina</taxon>
        <taxon>Mucoromycetes</taxon>
        <taxon>Mucorales</taxon>
        <taxon>Cunninghamellaceae</taxon>
        <taxon>Absidia</taxon>
    </lineage>
</organism>
<feature type="domain" description="F-box" evidence="2">
    <location>
        <begin position="1"/>
        <end position="46"/>
    </location>
</feature>
<evidence type="ECO:0000256" key="1">
    <source>
        <dbReference type="SAM" id="MobiDB-lite"/>
    </source>
</evidence>
<evidence type="ECO:0000313" key="4">
    <source>
        <dbReference type="Proteomes" id="UP000078561"/>
    </source>
</evidence>
<dbReference type="OrthoDB" id="2205570at2759"/>
<feature type="region of interest" description="Disordered" evidence="1">
    <location>
        <begin position="306"/>
        <end position="335"/>
    </location>
</feature>
<evidence type="ECO:0000259" key="2">
    <source>
        <dbReference type="PROSITE" id="PS50181"/>
    </source>
</evidence>
<reference evidence="3" key="1">
    <citation type="submission" date="2016-04" db="EMBL/GenBank/DDBJ databases">
        <authorList>
            <person name="Evans L.H."/>
            <person name="Alamgir A."/>
            <person name="Owens N."/>
            <person name="Weber N.D."/>
            <person name="Virtaneva K."/>
            <person name="Barbian K."/>
            <person name="Babar A."/>
            <person name="Rosenke K."/>
        </authorList>
    </citation>
    <scope>NUCLEOTIDE SEQUENCE [LARGE SCALE GENOMIC DNA]</scope>
    <source>
        <strain evidence="3">CBS 101.48</strain>
    </source>
</reference>
<dbReference type="EMBL" id="LT550056">
    <property type="protein sequence ID" value="SAL94959.1"/>
    <property type="molecule type" value="Genomic_DNA"/>
</dbReference>
<dbReference type="Gene3D" id="3.80.10.10">
    <property type="entry name" value="Ribonuclease Inhibitor"/>
    <property type="match status" value="1"/>
</dbReference>
<sequence length="380" mass="43333">MKPSPQLPNELLMQVIECIPPTHLSVFLLVCRYTHQLVSGKVYRKTIFPDTLPLSDIMNFCQRHGSSLVTIKLPHGKRYSDTFYMLLFQLCPQLNYLQSSMTPKQLQRFLLRTHYPLTCFMMTQNTPSSTALLSSVACQHSQPHQQLEQQRRQRQIQRHHYLHYGGADGLEELIQVTQDLYNVTKLACCSSIFLFPNHPIPDSTLTHISHYFHHPGALRNAILPTFGPDLLSLTLNVYDILTVSVAQMISIKCPRLRYLHIPQIKAEGLWVLLHKCNTLVAIVVGGVGGNGNDDSDMIVMMRGDEGRTEDHGVDELELGGNDEEQEQDDLPTSNIQWINQENKKAVATVETHKRVWCIHQQQHSSHSGRLSWHIGILPKR</sequence>
<name>A0A163KND5_ABSGL</name>
<dbReference type="AlphaFoldDB" id="A0A163KND5"/>
<proteinExistence type="predicted"/>
<dbReference type="Proteomes" id="UP000078561">
    <property type="component" value="Unassembled WGS sequence"/>
</dbReference>
<dbReference type="InterPro" id="IPR036047">
    <property type="entry name" value="F-box-like_dom_sf"/>
</dbReference>
<gene>
    <name evidence="3" type="primary">ABSGL_00253.1 scaffold 367</name>
</gene>
<feature type="compositionally biased region" description="Acidic residues" evidence="1">
    <location>
        <begin position="315"/>
        <end position="329"/>
    </location>
</feature>
<dbReference type="PROSITE" id="PS50181">
    <property type="entry name" value="FBOX"/>
    <property type="match status" value="1"/>
</dbReference>
<evidence type="ECO:0000313" key="3">
    <source>
        <dbReference type="EMBL" id="SAL94959.1"/>
    </source>
</evidence>
<accession>A0A163KND5</accession>
<dbReference type="Pfam" id="PF00646">
    <property type="entry name" value="F-box"/>
    <property type="match status" value="1"/>
</dbReference>